<name>A0A1H2UH53_9BACI</name>
<comment type="catalytic activity">
    <reaction evidence="5">
        <text>alpha-D-glucose = beta-D-glucose</text>
        <dbReference type="Rhea" id="RHEA:10264"/>
        <dbReference type="ChEBI" id="CHEBI:15903"/>
        <dbReference type="ChEBI" id="CHEBI:17925"/>
        <dbReference type="EC" id="5.1.3.3"/>
    </reaction>
</comment>
<dbReference type="PANTHER" id="PTHR10091">
    <property type="entry name" value="ALDOSE-1-EPIMERASE"/>
    <property type="match status" value="1"/>
</dbReference>
<dbReference type="CDD" id="cd09019">
    <property type="entry name" value="galactose_mutarotase_like"/>
    <property type="match status" value="1"/>
</dbReference>
<feature type="binding site" evidence="7">
    <location>
        <position position="248"/>
    </location>
    <ligand>
        <name>beta-D-galactose</name>
        <dbReference type="ChEBI" id="CHEBI:27667"/>
    </ligand>
</feature>
<dbReference type="AlphaFoldDB" id="A0A1H2UH53"/>
<keyword evidence="10" id="KW-1185">Reference proteome</keyword>
<dbReference type="InterPro" id="IPR047215">
    <property type="entry name" value="Galactose_mutarotase-like"/>
</dbReference>
<dbReference type="OrthoDB" id="9779408at2"/>
<accession>A0A1H2UH53</accession>
<sequence>MLQEEELKHQKMRKWIIQKGKSPRVELLNLGARIQRIWAKDRNGIEENILLSYAGPEQYERDSIFLGAVVGPVAGRIGEGHMTAAGREYALTINEGRHHLHGGDGGFGNVYWDEETGENEQEAWVRFSIQRTDGTDGYPGNVKASVTYIVEAGGDFTVEYEGESDTDTWFSPTQHMYINPSGNNKRPITEQYAEIHASEVLELDKELIPTGELLPTAGTPFELNGENPLGDHIDSAHEQIRDVAAGIDHFFILEEGKEPQASVWDEASGRRLDIITSAPGAVVYTSNGMPEQDFEAGPKEKHRGICIETQQLPVDFAHFGKPTGYLSEEKHFQSSTTFRLNTR</sequence>
<dbReference type="SUPFAM" id="SSF74650">
    <property type="entry name" value="Galactose mutarotase-like"/>
    <property type="match status" value="1"/>
</dbReference>
<dbReference type="GO" id="GO:0005737">
    <property type="term" value="C:cytoplasm"/>
    <property type="evidence" value="ECO:0007669"/>
    <property type="project" value="TreeGrafter"/>
</dbReference>
<dbReference type="GO" id="GO:0033499">
    <property type="term" value="P:galactose catabolic process via UDP-galactose, Leloir pathway"/>
    <property type="evidence" value="ECO:0007669"/>
    <property type="project" value="TreeGrafter"/>
</dbReference>
<evidence type="ECO:0000313" key="10">
    <source>
        <dbReference type="Proteomes" id="UP000199488"/>
    </source>
</evidence>
<organism evidence="9 10">
    <name type="scientific">Marinococcus luteus</name>
    <dbReference type="NCBI Taxonomy" id="1122204"/>
    <lineage>
        <taxon>Bacteria</taxon>
        <taxon>Bacillati</taxon>
        <taxon>Bacillota</taxon>
        <taxon>Bacilli</taxon>
        <taxon>Bacillales</taxon>
        <taxon>Bacillaceae</taxon>
        <taxon>Marinococcus</taxon>
    </lineage>
</organism>
<evidence type="ECO:0000256" key="1">
    <source>
        <dbReference type="ARBA" id="ARBA00005028"/>
    </source>
</evidence>
<dbReference type="PIRSF" id="PIRSF005096">
    <property type="entry name" value="GALM"/>
    <property type="match status" value="1"/>
</dbReference>
<dbReference type="Pfam" id="PF01263">
    <property type="entry name" value="Aldose_epim"/>
    <property type="match status" value="1"/>
</dbReference>
<dbReference type="UniPathway" id="UPA00242"/>
<evidence type="ECO:0000313" key="9">
    <source>
        <dbReference type="EMBL" id="SDW55442.1"/>
    </source>
</evidence>
<dbReference type="GO" id="GO:0006006">
    <property type="term" value="P:glucose metabolic process"/>
    <property type="evidence" value="ECO:0007669"/>
    <property type="project" value="TreeGrafter"/>
</dbReference>
<keyword evidence="4 5" id="KW-0119">Carbohydrate metabolism</keyword>
<evidence type="ECO:0000256" key="3">
    <source>
        <dbReference type="ARBA" id="ARBA00023235"/>
    </source>
</evidence>
<dbReference type="InterPro" id="IPR014718">
    <property type="entry name" value="GH-type_carb-bd"/>
</dbReference>
<comment type="pathway">
    <text evidence="1 5">Carbohydrate metabolism; hexose metabolism.</text>
</comment>
<evidence type="ECO:0000256" key="7">
    <source>
        <dbReference type="PIRSR" id="PIRSR005096-2"/>
    </source>
</evidence>
<evidence type="ECO:0000256" key="2">
    <source>
        <dbReference type="ARBA" id="ARBA00006206"/>
    </source>
</evidence>
<dbReference type="GO" id="GO:0030246">
    <property type="term" value="F:carbohydrate binding"/>
    <property type="evidence" value="ECO:0007669"/>
    <property type="project" value="InterPro"/>
</dbReference>
<feature type="active site" description="Proton acceptor" evidence="6">
    <location>
        <position position="308"/>
    </location>
</feature>
<feature type="binding site" evidence="8">
    <location>
        <begin position="175"/>
        <end position="177"/>
    </location>
    <ligand>
        <name>beta-D-galactose</name>
        <dbReference type="ChEBI" id="CHEBI:27667"/>
    </ligand>
</feature>
<dbReference type="EC" id="5.1.3.3" evidence="5"/>
<dbReference type="InterPro" id="IPR008183">
    <property type="entry name" value="Aldose_1/G6P_1-epimerase"/>
</dbReference>
<dbReference type="InterPro" id="IPR011013">
    <property type="entry name" value="Gal_mutarotase_sf_dom"/>
</dbReference>
<dbReference type="STRING" id="1122204.SAMN05421781_1720"/>
<dbReference type="PANTHER" id="PTHR10091:SF0">
    <property type="entry name" value="GALACTOSE MUTAROTASE"/>
    <property type="match status" value="1"/>
</dbReference>
<evidence type="ECO:0000256" key="5">
    <source>
        <dbReference type="PIRNR" id="PIRNR005096"/>
    </source>
</evidence>
<proteinExistence type="inferred from homology"/>
<reference evidence="9 10" key="1">
    <citation type="submission" date="2016-10" db="EMBL/GenBank/DDBJ databases">
        <authorList>
            <person name="de Groot N.N."/>
        </authorList>
    </citation>
    <scope>NUCLEOTIDE SEQUENCE [LARGE SCALE GENOMIC DNA]</scope>
    <source>
        <strain evidence="9 10">DSM 23126</strain>
    </source>
</reference>
<dbReference type="Gene3D" id="2.70.98.10">
    <property type="match status" value="1"/>
</dbReference>
<comment type="similarity">
    <text evidence="2 5">Belongs to the aldose epimerase family.</text>
</comment>
<dbReference type="Proteomes" id="UP000199488">
    <property type="component" value="Unassembled WGS sequence"/>
</dbReference>
<keyword evidence="3 5" id="KW-0413">Isomerase</keyword>
<dbReference type="GO" id="GO:0004034">
    <property type="term" value="F:aldose 1-epimerase activity"/>
    <property type="evidence" value="ECO:0007669"/>
    <property type="project" value="UniProtKB-EC"/>
</dbReference>
<evidence type="ECO:0000256" key="4">
    <source>
        <dbReference type="ARBA" id="ARBA00023277"/>
    </source>
</evidence>
<dbReference type="EMBL" id="FNNC01000003">
    <property type="protein sequence ID" value="SDW55442.1"/>
    <property type="molecule type" value="Genomic_DNA"/>
</dbReference>
<protein>
    <recommendedName>
        <fullName evidence="5">Aldose 1-epimerase</fullName>
        <ecNumber evidence="5">5.1.3.3</ecNumber>
    </recommendedName>
</protein>
<evidence type="ECO:0000256" key="8">
    <source>
        <dbReference type="PIRSR" id="PIRSR005096-3"/>
    </source>
</evidence>
<feature type="active site" description="Proton donor" evidence="6">
    <location>
        <position position="175"/>
    </location>
</feature>
<evidence type="ECO:0000256" key="6">
    <source>
        <dbReference type="PIRSR" id="PIRSR005096-1"/>
    </source>
</evidence>
<dbReference type="InterPro" id="IPR015443">
    <property type="entry name" value="Aldose_1-epimerase"/>
</dbReference>
<dbReference type="RefSeq" id="WP_091613776.1">
    <property type="nucleotide sequence ID" value="NZ_FNNC01000003.1"/>
</dbReference>
<gene>
    <name evidence="9" type="ORF">SAMN05421781_1720</name>
</gene>